<proteinExistence type="predicted"/>
<dbReference type="AlphaFoldDB" id="A0A445A355"/>
<protein>
    <recommendedName>
        <fullName evidence="3">Aminotransferase-like plant mobile domain-containing protein</fullName>
    </recommendedName>
</protein>
<evidence type="ECO:0008006" key="3">
    <source>
        <dbReference type="Google" id="ProtNLM"/>
    </source>
</evidence>
<gene>
    <name evidence="1" type="ORF">Ahy_B03g066105</name>
</gene>
<sequence>MSSYDALEVERLHQFGIAPRKTDCRGSFIKLMWLWNLKDRLVLIDEMGIQREFSWGLPCLAHLYKAMCRISHFDCKEIDVLLTLLLTWVVWEAYGVERIELDMIPTDIH</sequence>
<evidence type="ECO:0000313" key="2">
    <source>
        <dbReference type="Proteomes" id="UP000289738"/>
    </source>
</evidence>
<accession>A0A445A355</accession>
<dbReference type="Proteomes" id="UP000289738">
    <property type="component" value="Chromosome B03"/>
</dbReference>
<name>A0A445A355_ARAHY</name>
<comment type="caution">
    <text evidence="1">The sequence shown here is derived from an EMBL/GenBank/DDBJ whole genome shotgun (WGS) entry which is preliminary data.</text>
</comment>
<evidence type="ECO:0000313" key="1">
    <source>
        <dbReference type="EMBL" id="RYR20870.1"/>
    </source>
</evidence>
<organism evidence="1 2">
    <name type="scientific">Arachis hypogaea</name>
    <name type="common">Peanut</name>
    <dbReference type="NCBI Taxonomy" id="3818"/>
    <lineage>
        <taxon>Eukaryota</taxon>
        <taxon>Viridiplantae</taxon>
        <taxon>Streptophyta</taxon>
        <taxon>Embryophyta</taxon>
        <taxon>Tracheophyta</taxon>
        <taxon>Spermatophyta</taxon>
        <taxon>Magnoliopsida</taxon>
        <taxon>eudicotyledons</taxon>
        <taxon>Gunneridae</taxon>
        <taxon>Pentapetalae</taxon>
        <taxon>rosids</taxon>
        <taxon>fabids</taxon>
        <taxon>Fabales</taxon>
        <taxon>Fabaceae</taxon>
        <taxon>Papilionoideae</taxon>
        <taxon>50 kb inversion clade</taxon>
        <taxon>dalbergioids sensu lato</taxon>
        <taxon>Dalbergieae</taxon>
        <taxon>Pterocarpus clade</taxon>
        <taxon>Arachis</taxon>
    </lineage>
</organism>
<reference evidence="1 2" key="1">
    <citation type="submission" date="2019-01" db="EMBL/GenBank/DDBJ databases">
        <title>Sequencing of cultivated peanut Arachis hypogaea provides insights into genome evolution and oil improvement.</title>
        <authorList>
            <person name="Chen X."/>
        </authorList>
    </citation>
    <scope>NUCLEOTIDE SEQUENCE [LARGE SCALE GENOMIC DNA]</scope>
    <source>
        <strain evidence="2">cv. Fuhuasheng</strain>
        <tissue evidence="1">Leaves</tissue>
    </source>
</reference>
<keyword evidence="2" id="KW-1185">Reference proteome</keyword>
<dbReference type="EMBL" id="SDMP01000013">
    <property type="protein sequence ID" value="RYR20870.1"/>
    <property type="molecule type" value="Genomic_DNA"/>
</dbReference>